<dbReference type="EMBL" id="ACJM01000006">
    <property type="protein sequence ID" value="EEG77679.1"/>
    <property type="molecule type" value="Genomic_DNA"/>
</dbReference>
<evidence type="ECO:0000256" key="2">
    <source>
        <dbReference type="ARBA" id="ARBA00022475"/>
    </source>
</evidence>
<dbReference type="EC" id="2.5.1.145" evidence="7"/>
<dbReference type="PANTHER" id="PTHR30589">
    <property type="entry name" value="PROLIPOPROTEIN DIACYLGLYCERYL TRANSFERASE"/>
    <property type="match status" value="1"/>
</dbReference>
<dbReference type="eggNOG" id="COG0682">
    <property type="taxonomic scope" value="Bacteria"/>
</dbReference>
<feature type="transmembrane region" description="Helical" evidence="7">
    <location>
        <begin position="12"/>
        <end position="34"/>
    </location>
</feature>
<dbReference type="GO" id="GO:0005886">
    <property type="term" value="C:plasma membrane"/>
    <property type="evidence" value="ECO:0007669"/>
    <property type="project" value="UniProtKB-SubCell"/>
</dbReference>
<dbReference type="PROSITE" id="PS01311">
    <property type="entry name" value="LGT"/>
    <property type="match status" value="1"/>
</dbReference>
<comment type="pathway">
    <text evidence="7">Protein modification; lipoprotein biosynthesis (diacylglyceryl transfer).</text>
</comment>
<reference evidence="8 9" key="1">
    <citation type="submission" date="2009-02" db="EMBL/GenBank/DDBJ databases">
        <title>Sequencing of the draft genome and assembly of Dethiobacter alkaliphilus AHT 1.</title>
        <authorList>
            <consortium name="US DOE Joint Genome Institute (JGI-PGF)"/>
            <person name="Lucas S."/>
            <person name="Copeland A."/>
            <person name="Lapidus A."/>
            <person name="Glavina del Rio T."/>
            <person name="Dalin E."/>
            <person name="Tice H."/>
            <person name="Bruce D."/>
            <person name="Goodwin L."/>
            <person name="Pitluck S."/>
            <person name="Larimer F."/>
            <person name="Land M.L."/>
            <person name="Hauser L."/>
            <person name="Muyzer G."/>
        </authorList>
    </citation>
    <scope>NUCLEOTIDE SEQUENCE [LARGE SCALE GENOMIC DNA]</scope>
    <source>
        <strain evidence="8 9">AHT 1</strain>
    </source>
</reference>
<comment type="caution">
    <text evidence="8">The sequence shown here is derived from an EMBL/GenBank/DDBJ whole genome shotgun (WGS) entry which is preliminary data.</text>
</comment>
<dbReference type="AlphaFoldDB" id="C0GFZ0"/>
<keyword evidence="5 7" id="KW-1133">Transmembrane helix</keyword>
<evidence type="ECO:0000256" key="3">
    <source>
        <dbReference type="ARBA" id="ARBA00022679"/>
    </source>
</evidence>
<evidence type="ECO:0000313" key="8">
    <source>
        <dbReference type="EMBL" id="EEG77679.1"/>
    </source>
</evidence>
<accession>C0GFZ0</accession>
<keyword evidence="4 7" id="KW-0812">Transmembrane</keyword>
<dbReference type="Proteomes" id="UP000006443">
    <property type="component" value="Unassembled WGS sequence"/>
</dbReference>
<dbReference type="Pfam" id="PF01790">
    <property type="entry name" value="LGT"/>
    <property type="match status" value="1"/>
</dbReference>
<comment type="subcellular location">
    <subcellularLocation>
        <location evidence="7">Cell membrane</location>
        <topology evidence="7">Multi-pass membrane protein</topology>
    </subcellularLocation>
</comment>
<comment type="catalytic activity">
    <reaction evidence="7">
        <text>L-cysteinyl-[prolipoprotein] + a 1,2-diacyl-sn-glycero-3-phospho-(1'-sn-glycerol) = an S-1,2-diacyl-sn-glyceryl-L-cysteinyl-[prolipoprotein] + sn-glycerol 1-phosphate + H(+)</text>
        <dbReference type="Rhea" id="RHEA:56712"/>
        <dbReference type="Rhea" id="RHEA-COMP:14679"/>
        <dbReference type="Rhea" id="RHEA-COMP:14680"/>
        <dbReference type="ChEBI" id="CHEBI:15378"/>
        <dbReference type="ChEBI" id="CHEBI:29950"/>
        <dbReference type="ChEBI" id="CHEBI:57685"/>
        <dbReference type="ChEBI" id="CHEBI:64716"/>
        <dbReference type="ChEBI" id="CHEBI:140658"/>
        <dbReference type="EC" id="2.5.1.145"/>
    </reaction>
</comment>
<feature type="transmembrane region" description="Helical" evidence="7">
    <location>
        <begin position="91"/>
        <end position="109"/>
    </location>
</feature>
<gene>
    <name evidence="7" type="primary">lgt</name>
    <name evidence="8" type="ORF">DealDRAFT_1399</name>
</gene>
<feature type="transmembrane region" description="Helical" evidence="7">
    <location>
        <begin position="219"/>
        <end position="241"/>
    </location>
</feature>
<dbReference type="HAMAP" id="MF_01147">
    <property type="entry name" value="Lgt"/>
    <property type="match status" value="1"/>
</dbReference>
<organism evidence="8 9">
    <name type="scientific">Dethiobacter alkaliphilus AHT 1</name>
    <dbReference type="NCBI Taxonomy" id="555088"/>
    <lineage>
        <taxon>Bacteria</taxon>
        <taxon>Bacillati</taxon>
        <taxon>Bacillota</taxon>
        <taxon>Dethiobacteria</taxon>
        <taxon>Dethiobacterales</taxon>
        <taxon>Dethiobacteraceae</taxon>
        <taxon>Dethiobacter</taxon>
    </lineage>
</organism>
<keyword evidence="9" id="KW-1185">Reference proteome</keyword>
<keyword evidence="8" id="KW-0449">Lipoprotein</keyword>
<dbReference type="STRING" id="555088.DealDRAFT_1399"/>
<dbReference type="GO" id="GO:0042158">
    <property type="term" value="P:lipoprotein biosynthetic process"/>
    <property type="evidence" value="ECO:0007669"/>
    <property type="project" value="UniProtKB-UniRule"/>
</dbReference>
<protein>
    <recommendedName>
        <fullName evidence="7">Phosphatidylglycerol--prolipoprotein diacylglyceryl transferase</fullName>
        <ecNumber evidence="7">2.5.1.145</ecNumber>
    </recommendedName>
</protein>
<evidence type="ECO:0000256" key="1">
    <source>
        <dbReference type="ARBA" id="ARBA00007150"/>
    </source>
</evidence>
<keyword evidence="6 7" id="KW-0472">Membrane</keyword>
<evidence type="ECO:0000256" key="6">
    <source>
        <dbReference type="ARBA" id="ARBA00023136"/>
    </source>
</evidence>
<evidence type="ECO:0000256" key="7">
    <source>
        <dbReference type="HAMAP-Rule" id="MF_01147"/>
    </source>
</evidence>
<dbReference type="RefSeq" id="WP_008516124.1">
    <property type="nucleotide sequence ID" value="NZ_ACJM01000006.1"/>
</dbReference>
<sequence length="257" mass="28568">MHIQIDPVAFRLFGLAVYWYGVMITLGIFAGMLVAKNRAPRYGIAEDRVLGFLLLAVPMAIAGARFIFVVTNLSHYGGDWLAMFDLRGGGLSIHGGILGGVLAAVLYTWRTGISFWRLGDVCAPGLILGQAIGRWGNFFNQEAYGIETGVPWALYIDGAMRHPIFFYEFIWNLGVFAFLLYKSKGETVAGGIFLRYLIWYSAGRFWIEGIRADVPYWGGMPAGQVVSLILIHGGLLVLWYLKRRAKQSKNIDGGIYL</sequence>
<feature type="transmembrane region" description="Helical" evidence="7">
    <location>
        <begin position="164"/>
        <end position="181"/>
    </location>
</feature>
<feature type="transmembrane region" description="Helical" evidence="7">
    <location>
        <begin position="188"/>
        <end position="207"/>
    </location>
</feature>
<dbReference type="NCBIfam" id="TIGR00544">
    <property type="entry name" value="lgt"/>
    <property type="match status" value="1"/>
</dbReference>
<evidence type="ECO:0000313" key="9">
    <source>
        <dbReference type="Proteomes" id="UP000006443"/>
    </source>
</evidence>
<dbReference type="UniPathway" id="UPA00664"/>
<evidence type="ECO:0000256" key="4">
    <source>
        <dbReference type="ARBA" id="ARBA00022692"/>
    </source>
</evidence>
<dbReference type="InterPro" id="IPR001640">
    <property type="entry name" value="Lgt"/>
</dbReference>
<proteinExistence type="inferred from homology"/>
<evidence type="ECO:0000256" key="5">
    <source>
        <dbReference type="ARBA" id="ARBA00022989"/>
    </source>
</evidence>
<comment type="similarity">
    <text evidence="1 7">Belongs to the Lgt family.</text>
</comment>
<feature type="transmembrane region" description="Helical" evidence="7">
    <location>
        <begin position="49"/>
        <end position="70"/>
    </location>
</feature>
<name>C0GFZ0_DETAL</name>
<dbReference type="PANTHER" id="PTHR30589:SF0">
    <property type="entry name" value="PHOSPHATIDYLGLYCEROL--PROLIPOPROTEIN DIACYLGLYCERYL TRANSFERASE"/>
    <property type="match status" value="1"/>
</dbReference>
<comment type="function">
    <text evidence="7">Catalyzes the transfer of the diacylglyceryl group from phosphatidylglycerol to the sulfhydryl group of the N-terminal cysteine of a prolipoprotein, the first step in the formation of mature lipoproteins.</text>
</comment>
<keyword evidence="3 7" id="KW-0808">Transferase</keyword>
<keyword evidence="2 7" id="KW-1003">Cell membrane</keyword>
<dbReference type="GO" id="GO:0008961">
    <property type="term" value="F:phosphatidylglycerol-prolipoprotein diacylglyceryl transferase activity"/>
    <property type="evidence" value="ECO:0007669"/>
    <property type="project" value="UniProtKB-UniRule"/>
</dbReference>
<feature type="binding site" evidence="7">
    <location>
        <position position="134"/>
    </location>
    <ligand>
        <name>a 1,2-diacyl-sn-glycero-3-phospho-(1'-sn-glycerol)</name>
        <dbReference type="ChEBI" id="CHEBI:64716"/>
    </ligand>
</feature>